<sequence>MNDIVTRSAVTTPSCSGASFTIISSQSGMSSSAVTPTGTSTATVTGIVPVSAGNRNVAVDAHDYKLSFARQTQSLAHIDVADLFAVRAELGTFVFW</sequence>
<evidence type="ECO:0000313" key="2">
    <source>
        <dbReference type="Proteomes" id="UP001273209"/>
    </source>
</evidence>
<proteinExistence type="predicted"/>
<dbReference type="Proteomes" id="UP001273209">
    <property type="component" value="Unassembled WGS sequence"/>
</dbReference>
<accession>A0AAE1I5K4</accession>
<dbReference type="GeneID" id="87914602"/>
<comment type="caution">
    <text evidence="1">The sequence shown here is derived from an EMBL/GenBank/DDBJ whole genome shotgun (WGS) entry which is preliminary data.</text>
</comment>
<reference evidence="1" key="1">
    <citation type="submission" date="2023-11" db="EMBL/GenBank/DDBJ databases">
        <title>The genome sequences of three competitors of mushroom-forming fungi.</title>
        <authorList>
            <person name="Beijen E."/>
            <person name="Ohm R.A."/>
        </authorList>
    </citation>
    <scope>NUCLEOTIDE SEQUENCE</scope>
    <source>
        <strain evidence="1">CBS 100526</strain>
    </source>
</reference>
<keyword evidence="2" id="KW-1185">Reference proteome</keyword>
<organism evidence="1 2">
    <name type="scientific">Trichoderma aggressivum f. europaeum</name>
    <dbReference type="NCBI Taxonomy" id="173218"/>
    <lineage>
        <taxon>Eukaryota</taxon>
        <taxon>Fungi</taxon>
        <taxon>Dikarya</taxon>
        <taxon>Ascomycota</taxon>
        <taxon>Pezizomycotina</taxon>
        <taxon>Sordariomycetes</taxon>
        <taxon>Hypocreomycetidae</taxon>
        <taxon>Hypocreales</taxon>
        <taxon>Hypocreaceae</taxon>
        <taxon>Trichoderma</taxon>
    </lineage>
</organism>
<name>A0AAE1I5K4_9HYPO</name>
<dbReference type="RefSeq" id="XP_062750413.1">
    <property type="nucleotide sequence ID" value="XM_062894698.1"/>
</dbReference>
<dbReference type="AlphaFoldDB" id="A0AAE1I5K4"/>
<gene>
    <name evidence="1" type="ORF">Triagg1_10607</name>
</gene>
<protein>
    <submittedName>
        <fullName evidence="1">Uncharacterized protein</fullName>
    </submittedName>
</protein>
<evidence type="ECO:0000313" key="1">
    <source>
        <dbReference type="EMBL" id="KAK4060764.1"/>
    </source>
</evidence>
<dbReference type="EMBL" id="JAWRVG010000078">
    <property type="protein sequence ID" value="KAK4060764.1"/>
    <property type="molecule type" value="Genomic_DNA"/>
</dbReference>